<protein>
    <recommendedName>
        <fullName evidence="5">DUF4412 domain-containing protein</fullName>
    </recommendedName>
</protein>
<comment type="caution">
    <text evidence="3">The sequence shown here is derived from an EMBL/GenBank/DDBJ whole genome shotgun (WGS) entry which is preliminary data.</text>
</comment>
<evidence type="ECO:0000313" key="4">
    <source>
        <dbReference type="Proteomes" id="UP001549146"/>
    </source>
</evidence>
<feature type="compositionally biased region" description="Low complexity" evidence="1">
    <location>
        <begin position="68"/>
        <end position="89"/>
    </location>
</feature>
<feature type="signal peptide" evidence="2">
    <location>
        <begin position="1"/>
        <end position="22"/>
    </location>
</feature>
<sequence>MKKIATLMIFLLLVSLGKTANAQFLEKLGKKVEERVENTIINKTANKAEKETGNAMDGVLEPKKKNESNSGSKPQQQSQPSQGSSTSSKLNSSYAFSYQYQLTMKTKEGNMIMDYFVEPKKEYLGARMSMSGMEQFMIFENDNIHTFIEMNGMKISQTINPNQFMGNVGEDIDQNDYRVSEIPGKTILGYKCKGMKMENNEYEFKIYYTNDAPFSLNNTLNSNQMVPEKFKNMMNDKTLMMEMQMVDKKNSKNNATMECTAVKENKFNFSTQGYSTF</sequence>
<feature type="chain" id="PRO_5045927139" description="DUF4412 domain-containing protein" evidence="2">
    <location>
        <begin position="23"/>
        <end position="277"/>
    </location>
</feature>
<evidence type="ECO:0008006" key="5">
    <source>
        <dbReference type="Google" id="ProtNLM"/>
    </source>
</evidence>
<name>A0ABV2LR23_9FLAO</name>
<reference evidence="3 4" key="1">
    <citation type="submission" date="2024-06" db="EMBL/GenBank/DDBJ databases">
        <title>Genomic Encyclopedia of Type Strains, Phase IV (KMG-IV): sequencing the most valuable type-strain genomes for metagenomic binning, comparative biology and taxonomic classification.</title>
        <authorList>
            <person name="Goeker M."/>
        </authorList>
    </citation>
    <scope>NUCLEOTIDE SEQUENCE [LARGE SCALE GENOMIC DNA]</scope>
    <source>
        <strain evidence="3 4">DSM 29388</strain>
    </source>
</reference>
<keyword evidence="4" id="KW-1185">Reference proteome</keyword>
<evidence type="ECO:0000313" key="3">
    <source>
        <dbReference type="EMBL" id="MET3730876.1"/>
    </source>
</evidence>
<dbReference type="EMBL" id="JBEPMO010000002">
    <property type="protein sequence ID" value="MET3730876.1"/>
    <property type="molecule type" value="Genomic_DNA"/>
</dbReference>
<gene>
    <name evidence="3" type="ORF">ABID46_000435</name>
</gene>
<feature type="region of interest" description="Disordered" evidence="1">
    <location>
        <begin position="47"/>
        <end position="90"/>
    </location>
</feature>
<accession>A0ABV2LR23</accession>
<evidence type="ECO:0000256" key="1">
    <source>
        <dbReference type="SAM" id="MobiDB-lite"/>
    </source>
</evidence>
<dbReference type="RefSeq" id="WP_354506543.1">
    <property type="nucleotide sequence ID" value="NZ_JBEPMO010000002.1"/>
</dbReference>
<organism evidence="3 4">
    <name type="scientific">Moheibacter stercoris</name>
    <dbReference type="NCBI Taxonomy" id="1628251"/>
    <lineage>
        <taxon>Bacteria</taxon>
        <taxon>Pseudomonadati</taxon>
        <taxon>Bacteroidota</taxon>
        <taxon>Flavobacteriia</taxon>
        <taxon>Flavobacteriales</taxon>
        <taxon>Weeksellaceae</taxon>
        <taxon>Moheibacter</taxon>
    </lineage>
</organism>
<keyword evidence="2" id="KW-0732">Signal</keyword>
<proteinExistence type="predicted"/>
<dbReference type="Proteomes" id="UP001549146">
    <property type="component" value="Unassembled WGS sequence"/>
</dbReference>
<evidence type="ECO:0000256" key="2">
    <source>
        <dbReference type="SAM" id="SignalP"/>
    </source>
</evidence>